<feature type="domain" description="2EXR" evidence="1">
    <location>
        <begin position="6"/>
        <end position="103"/>
    </location>
</feature>
<keyword evidence="3" id="KW-1185">Reference proteome</keyword>
<dbReference type="AlphaFoldDB" id="A0AA40BMT4"/>
<feature type="non-terminal residue" evidence="2">
    <location>
        <position position="1"/>
    </location>
</feature>
<dbReference type="PANTHER" id="PTHR35910:SF1">
    <property type="entry name" value="2EXR DOMAIN-CONTAINING PROTEIN"/>
    <property type="match status" value="1"/>
</dbReference>
<evidence type="ECO:0000259" key="1">
    <source>
        <dbReference type="Pfam" id="PF20150"/>
    </source>
</evidence>
<evidence type="ECO:0000313" key="3">
    <source>
        <dbReference type="Proteomes" id="UP001172159"/>
    </source>
</evidence>
<evidence type="ECO:0000313" key="2">
    <source>
        <dbReference type="EMBL" id="KAK0737053.1"/>
    </source>
</evidence>
<dbReference type="InterPro" id="IPR036873">
    <property type="entry name" value="Rhodanese-like_dom_sf"/>
</dbReference>
<comment type="caution">
    <text evidence="2">The sequence shown here is derived from an EMBL/GenBank/DDBJ whole genome shotgun (WGS) entry which is preliminary data.</text>
</comment>
<gene>
    <name evidence="2" type="ORF">B0T21DRAFT_438074</name>
</gene>
<dbReference type="Pfam" id="PF20150">
    <property type="entry name" value="2EXR"/>
    <property type="match status" value="1"/>
</dbReference>
<sequence length="280" mass="32370">TLHPSPLLPSELRVHIWRLTIQPRTVEINTQHPPRTEEVITLKTLTPVPPVLQACHESRSELIRSGYTTGYSELTPLGQFQGDVPPPSEQRRYVWINWEIDTLNIGQGGHDQVFTLKDYAPIAPLVRKLTFARENTDEAYYHFEAHELHVFENTKRIYVVCQDGFGAWYDAAEVRFWPCGVENVVVIDEGWAPWCPTRLRAGNGRRVEVGLLEMKLMVDTRRDEARRRHREELFEAMVAEMMWPWEQMRAMSGLLEWLELDEANGEEEAVEDGDGNTSCE</sequence>
<dbReference type="SUPFAM" id="SSF52821">
    <property type="entry name" value="Rhodanese/Cell cycle control phosphatase"/>
    <property type="match status" value="1"/>
</dbReference>
<dbReference type="InterPro" id="IPR045518">
    <property type="entry name" value="2EXR"/>
</dbReference>
<reference evidence="2" key="1">
    <citation type="submission" date="2023-06" db="EMBL/GenBank/DDBJ databases">
        <title>Genome-scale phylogeny and comparative genomics of the fungal order Sordariales.</title>
        <authorList>
            <consortium name="Lawrence Berkeley National Laboratory"/>
            <person name="Hensen N."/>
            <person name="Bonometti L."/>
            <person name="Westerberg I."/>
            <person name="Brannstrom I.O."/>
            <person name="Guillou S."/>
            <person name="Cros-Aarteil S."/>
            <person name="Calhoun S."/>
            <person name="Haridas S."/>
            <person name="Kuo A."/>
            <person name="Mondo S."/>
            <person name="Pangilinan J."/>
            <person name="Riley R."/>
            <person name="Labutti K."/>
            <person name="Andreopoulos B."/>
            <person name="Lipzen A."/>
            <person name="Chen C."/>
            <person name="Yanf M."/>
            <person name="Daum C."/>
            <person name="Ng V."/>
            <person name="Clum A."/>
            <person name="Steindorff A."/>
            <person name="Ohm R."/>
            <person name="Martin F."/>
            <person name="Silar P."/>
            <person name="Natvig D."/>
            <person name="Lalanne C."/>
            <person name="Gautier V."/>
            <person name="Ament-Velasquez S.L."/>
            <person name="Kruys A."/>
            <person name="Hutchinson M.I."/>
            <person name="Powell A.J."/>
            <person name="Barry K."/>
            <person name="Miller A.N."/>
            <person name="Grigoriev I.V."/>
            <person name="Debuchy R."/>
            <person name="Gladieux P."/>
            <person name="Thoren M.H."/>
            <person name="Johannesson H."/>
        </authorList>
    </citation>
    <scope>NUCLEOTIDE SEQUENCE</scope>
    <source>
        <strain evidence="2">CBS 540.89</strain>
    </source>
</reference>
<proteinExistence type="predicted"/>
<organism evidence="2 3">
    <name type="scientific">Apiosordaria backusii</name>
    <dbReference type="NCBI Taxonomy" id="314023"/>
    <lineage>
        <taxon>Eukaryota</taxon>
        <taxon>Fungi</taxon>
        <taxon>Dikarya</taxon>
        <taxon>Ascomycota</taxon>
        <taxon>Pezizomycotina</taxon>
        <taxon>Sordariomycetes</taxon>
        <taxon>Sordariomycetidae</taxon>
        <taxon>Sordariales</taxon>
        <taxon>Lasiosphaeriaceae</taxon>
        <taxon>Apiosordaria</taxon>
    </lineage>
</organism>
<dbReference type="EMBL" id="JAUKTV010000005">
    <property type="protein sequence ID" value="KAK0737053.1"/>
    <property type="molecule type" value="Genomic_DNA"/>
</dbReference>
<accession>A0AA40BMT4</accession>
<dbReference type="PANTHER" id="PTHR35910">
    <property type="entry name" value="2EXR DOMAIN-CONTAINING PROTEIN"/>
    <property type="match status" value="1"/>
</dbReference>
<dbReference type="Proteomes" id="UP001172159">
    <property type="component" value="Unassembled WGS sequence"/>
</dbReference>
<name>A0AA40BMT4_9PEZI</name>
<protein>
    <recommendedName>
        <fullName evidence="1">2EXR domain-containing protein</fullName>
    </recommendedName>
</protein>